<organism evidence="1">
    <name type="scientific">marine metagenome</name>
    <dbReference type="NCBI Taxonomy" id="408172"/>
    <lineage>
        <taxon>unclassified sequences</taxon>
        <taxon>metagenomes</taxon>
        <taxon>ecological metagenomes</taxon>
    </lineage>
</organism>
<dbReference type="EMBL" id="UINC01176685">
    <property type="protein sequence ID" value="SVD83925.1"/>
    <property type="molecule type" value="Genomic_DNA"/>
</dbReference>
<reference evidence="1" key="1">
    <citation type="submission" date="2018-05" db="EMBL/GenBank/DDBJ databases">
        <authorList>
            <person name="Lanie J.A."/>
            <person name="Ng W.-L."/>
            <person name="Kazmierczak K.M."/>
            <person name="Andrzejewski T.M."/>
            <person name="Davidsen T.M."/>
            <person name="Wayne K.J."/>
            <person name="Tettelin H."/>
            <person name="Glass J.I."/>
            <person name="Rusch D."/>
            <person name="Podicherti R."/>
            <person name="Tsui H.-C.T."/>
            <person name="Winkler M.E."/>
        </authorList>
    </citation>
    <scope>NUCLEOTIDE SEQUENCE</scope>
</reference>
<accession>A0A382YM64</accession>
<gene>
    <name evidence="1" type="ORF">METZ01_LOCUS436779</name>
</gene>
<dbReference type="Gene3D" id="2.40.160.60">
    <property type="entry name" value="Outer membrane protein transport protein (OMPP1/FadL/TodX)"/>
    <property type="match status" value="1"/>
</dbReference>
<dbReference type="AlphaFoldDB" id="A0A382YM64"/>
<sequence>MVGICSVLFSQEFYGAGAFTEIGFSARSLALGNTMFSDSDPAVAIYFNPAVVTNRNRRSLHINNRTNNKYFGNHTTFGFYFPIKLSPKGMGFNFIRYQVDELE</sequence>
<name>A0A382YM64_9ZZZZ</name>
<feature type="non-terminal residue" evidence="1">
    <location>
        <position position="103"/>
    </location>
</feature>
<proteinExistence type="predicted"/>
<protein>
    <recommendedName>
        <fullName evidence="2">DUF5723 domain-containing protein</fullName>
    </recommendedName>
</protein>
<evidence type="ECO:0008006" key="2">
    <source>
        <dbReference type="Google" id="ProtNLM"/>
    </source>
</evidence>
<evidence type="ECO:0000313" key="1">
    <source>
        <dbReference type="EMBL" id="SVD83925.1"/>
    </source>
</evidence>